<feature type="region of interest" description="Disordered" evidence="1">
    <location>
        <begin position="16"/>
        <end position="37"/>
    </location>
</feature>
<dbReference type="CDD" id="cd14270">
    <property type="entry name" value="UBA"/>
    <property type="match status" value="1"/>
</dbReference>
<dbReference type="InterPro" id="IPR015940">
    <property type="entry name" value="UBA"/>
</dbReference>
<dbReference type="PANTHER" id="PTHR15397">
    <property type="entry name" value="SODIUM-GLUCOSE COTRANSPORTER REGULATORY PROTEIN -RELATED"/>
    <property type="match status" value="1"/>
</dbReference>
<protein>
    <recommendedName>
        <fullName evidence="2">UBA domain-containing protein</fullName>
    </recommendedName>
</protein>
<feature type="compositionally biased region" description="Low complexity" evidence="1">
    <location>
        <begin position="429"/>
        <end position="442"/>
    </location>
</feature>
<feature type="region of interest" description="Disordered" evidence="1">
    <location>
        <begin position="509"/>
        <end position="536"/>
    </location>
</feature>
<feature type="region of interest" description="Disordered" evidence="1">
    <location>
        <begin position="429"/>
        <end position="451"/>
    </location>
</feature>
<dbReference type="AlphaFoldDB" id="A0A8D0DKW7"/>
<sequence>MVTPFFSLFSLPRTENSDKETTSLEMPSLPTLDGIKGPVRFPEISPKTGDPASCFLDRSVSAPSLCTREGSQAESTNRRAAKSVESLLERPMTLGGKETPLSPLNLPDHVTSAGAAVGKTGIDFCPSPAVNSQNAFAKPVSQAHPQKPSAEDGARGLEPHAGSGGSCSLSALGPAEDMEVPSLSGHLEWGRSCELHLDLKACGKPGNKSSPEEQNEVEPFSPLGRSSGLANGKQDPANSVAAGTKSAEGELGFLSEETRLLACSLSKHLRGEAFMEVDVPGKTSRAAGDPSGEGNFGAASVRSGCSVAEVDSSRCPPPSPVSSPSTSGMERSGSASVGLMDAPVAASCAQQAEQGEDPSLSLASALKELHQLLVVSCKGDVKVSQQEEKEQLVAISGEQSVIQEMFKEELECQYLDSQEMKLSFPQCEAAEAGAPGRPASGGQEVHTAAARRERAALGIQESSSAGSQCFLNPLAASGPLQDEEGSQSGQVQGDDALKQRRPPCLELARGQALGPCPGGTGTPGASELDTQRCPVGPPELPPALAPGFSDPAASRRLVSTAADIDHIVGAGFTPQEAGEALERAGGDPDLALLILLAKNIIVPT</sequence>
<dbReference type="PROSITE" id="PS50030">
    <property type="entry name" value="UBA"/>
    <property type="match status" value="1"/>
</dbReference>
<accession>A0A8D0DKW7</accession>
<name>A0A8D0DKW7_SALMN</name>
<dbReference type="PANTHER" id="PTHR15397:SF3">
    <property type="entry name" value="DNA DAMAGE INDUCIBLE 1 HOMOLOG 2"/>
    <property type="match status" value="1"/>
</dbReference>
<evidence type="ECO:0000259" key="2">
    <source>
        <dbReference type="PROSITE" id="PS50030"/>
    </source>
</evidence>
<proteinExistence type="predicted"/>
<evidence type="ECO:0000313" key="4">
    <source>
        <dbReference type="Proteomes" id="UP000694421"/>
    </source>
</evidence>
<feature type="compositionally biased region" description="Basic and acidic residues" evidence="1">
    <location>
        <begin position="149"/>
        <end position="158"/>
    </location>
</feature>
<evidence type="ECO:0000256" key="1">
    <source>
        <dbReference type="SAM" id="MobiDB-lite"/>
    </source>
</evidence>
<feature type="region of interest" description="Disordered" evidence="1">
    <location>
        <begin position="470"/>
        <end position="496"/>
    </location>
</feature>
<dbReference type="OMA" id="SPEHQIT"/>
<feature type="region of interest" description="Disordered" evidence="1">
    <location>
        <begin position="204"/>
        <end position="243"/>
    </location>
</feature>
<feature type="domain" description="UBA" evidence="2">
    <location>
        <begin position="552"/>
        <end position="598"/>
    </location>
</feature>
<dbReference type="Ensembl" id="ENSSMRT00000006230.1">
    <property type="protein sequence ID" value="ENSSMRP00000005295.1"/>
    <property type="gene ID" value="ENSSMRG00000004313.1"/>
</dbReference>
<reference evidence="3" key="1">
    <citation type="submission" date="2025-08" db="UniProtKB">
        <authorList>
            <consortium name="Ensembl"/>
        </authorList>
    </citation>
    <scope>IDENTIFICATION</scope>
</reference>
<organism evidence="3 4">
    <name type="scientific">Salvator merianae</name>
    <name type="common">Argentine black and white tegu</name>
    <name type="synonym">Tupinambis merianae</name>
    <dbReference type="NCBI Taxonomy" id="96440"/>
    <lineage>
        <taxon>Eukaryota</taxon>
        <taxon>Metazoa</taxon>
        <taxon>Chordata</taxon>
        <taxon>Craniata</taxon>
        <taxon>Vertebrata</taxon>
        <taxon>Euteleostomi</taxon>
        <taxon>Lepidosauria</taxon>
        <taxon>Squamata</taxon>
        <taxon>Bifurcata</taxon>
        <taxon>Unidentata</taxon>
        <taxon>Episquamata</taxon>
        <taxon>Laterata</taxon>
        <taxon>Teiioidea</taxon>
        <taxon>Teiidae</taxon>
        <taxon>Salvator</taxon>
    </lineage>
</organism>
<keyword evidence="4" id="KW-1185">Reference proteome</keyword>
<evidence type="ECO:0000313" key="3">
    <source>
        <dbReference type="Ensembl" id="ENSSMRP00000005295.1"/>
    </source>
</evidence>
<dbReference type="GeneTree" id="ENSGT00990000213461"/>
<dbReference type="SMART" id="SM00165">
    <property type="entry name" value="UBA"/>
    <property type="match status" value="1"/>
</dbReference>
<dbReference type="Proteomes" id="UP000694421">
    <property type="component" value="Unplaced"/>
</dbReference>
<feature type="region of interest" description="Disordered" evidence="1">
    <location>
        <begin position="309"/>
        <end position="335"/>
    </location>
</feature>
<feature type="region of interest" description="Disordered" evidence="1">
    <location>
        <begin position="135"/>
        <end position="173"/>
    </location>
</feature>
<reference evidence="3" key="2">
    <citation type="submission" date="2025-09" db="UniProtKB">
        <authorList>
            <consortium name="Ensembl"/>
        </authorList>
    </citation>
    <scope>IDENTIFICATION</scope>
</reference>